<dbReference type="PANTHER" id="PTHR34204:SF2">
    <property type="entry name" value="RNA-BINDING ASCH DOMAIN PROTEIN"/>
    <property type="match status" value="1"/>
</dbReference>
<dbReference type="EMBL" id="CAUOFW020009113">
    <property type="protein sequence ID" value="CAK9184861.1"/>
    <property type="molecule type" value="Genomic_DNA"/>
</dbReference>
<sequence length="125" mass="14060">MMRTSFFPTHLPFATGLSVGVPAHPLYKHLASALYQSISSGAFCSTYNNMTLIHEDSSLKQKEDQWIKSIMENGAEPIKMLQAVNFELHVQEPFFSQLNDGLKTIEGRCAVGDYSRFGLFSSFYI</sequence>
<proteinExistence type="predicted"/>
<keyword evidence="2" id="KW-1185">Reference proteome</keyword>
<name>A0ABC8UUW4_9AQUA</name>
<protein>
    <submittedName>
        <fullName evidence="1">Uncharacterized protein</fullName>
    </submittedName>
</protein>
<evidence type="ECO:0000313" key="2">
    <source>
        <dbReference type="Proteomes" id="UP001642360"/>
    </source>
</evidence>
<organism evidence="1 2">
    <name type="scientific">Ilex paraguariensis</name>
    <name type="common">yerba mate</name>
    <dbReference type="NCBI Taxonomy" id="185542"/>
    <lineage>
        <taxon>Eukaryota</taxon>
        <taxon>Viridiplantae</taxon>
        <taxon>Streptophyta</taxon>
        <taxon>Embryophyta</taxon>
        <taxon>Tracheophyta</taxon>
        <taxon>Spermatophyta</taxon>
        <taxon>Magnoliopsida</taxon>
        <taxon>eudicotyledons</taxon>
        <taxon>Gunneridae</taxon>
        <taxon>Pentapetalae</taxon>
        <taxon>asterids</taxon>
        <taxon>campanulids</taxon>
        <taxon>Aquifoliales</taxon>
        <taxon>Aquifoliaceae</taxon>
        <taxon>Ilex</taxon>
    </lineage>
</organism>
<dbReference type="PANTHER" id="PTHR34204">
    <property type="entry name" value="RNA-BINDING ASCH DOMAIN PROTEIN"/>
    <property type="match status" value="1"/>
</dbReference>
<gene>
    <name evidence="1" type="ORF">ILEXP_LOCUS55209</name>
</gene>
<dbReference type="AlphaFoldDB" id="A0ABC8UUW4"/>
<comment type="caution">
    <text evidence="1">The sequence shown here is derived from an EMBL/GenBank/DDBJ whole genome shotgun (WGS) entry which is preliminary data.</text>
</comment>
<accession>A0ABC8UUW4</accession>
<dbReference type="Gene3D" id="2.30.130.30">
    <property type="entry name" value="Hypothetical protein"/>
    <property type="match status" value="1"/>
</dbReference>
<evidence type="ECO:0000313" key="1">
    <source>
        <dbReference type="EMBL" id="CAK9184861.1"/>
    </source>
</evidence>
<dbReference type="Proteomes" id="UP001642360">
    <property type="component" value="Unassembled WGS sequence"/>
</dbReference>
<reference evidence="1 2" key="1">
    <citation type="submission" date="2024-02" db="EMBL/GenBank/DDBJ databases">
        <authorList>
            <person name="Vignale AGUSTIN F."/>
            <person name="Sosa J E."/>
            <person name="Modenutti C."/>
        </authorList>
    </citation>
    <scope>NUCLEOTIDE SEQUENCE [LARGE SCALE GENOMIC DNA]</scope>
</reference>